<feature type="region of interest" description="Disordered" evidence="1">
    <location>
        <begin position="52"/>
        <end position="71"/>
    </location>
</feature>
<dbReference type="RefSeq" id="WP_074816832.1">
    <property type="nucleotide sequence ID" value="NZ_FNTI01000001.1"/>
</dbReference>
<evidence type="ECO:0000313" key="2">
    <source>
        <dbReference type="EMBL" id="SEC35938.1"/>
    </source>
</evidence>
<evidence type="ECO:0008006" key="4">
    <source>
        <dbReference type="Google" id="ProtNLM"/>
    </source>
</evidence>
<name>A0A1M6TY78_9BRAD</name>
<organism evidence="2 3">
    <name type="scientific">Bradyrhizobium lablabi</name>
    <dbReference type="NCBI Taxonomy" id="722472"/>
    <lineage>
        <taxon>Bacteria</taxon>
        <taxon>Pseudomonadati</taxon>
        <taxon>Pseudomonadota</taxon>
        <taxon>Alphaproteobacteria</taxon>
        <taxon>Hyphomicrobiales</taxon>
        <taxon>Nitrobacteraceae</taxon>
        <taxon>Bradyrhizobium</taxon>
    </lineage>
</organism>
<evidence type="ECO:0000256" key="1">
    <source>
        <dbReference type="SAM" id="MobiDB-lite"/>
    </source>
</evidence>
<accession>A0A1M6TY78</accession>
<dbReference type="EMBL" id="FNTI01000001">
    <property type="protein sequence ID" value="SEC35938.1"/>
    <property type="molecule type" value="Genomic_DNA"/>
</dbReference>
<proteinExistence type="predicted"/>
<evidence type="ECO:0000313" key="3">
    <source>
        <dbReference type="Proteomes" id="UP000183208"/>
    </source>
</evidence>
<gene>
    <name evidence="2" type="ORF">SAMN05444171_1226</name>
</gene>
<sequence length="71" mass="7625">MPNRLWTHSEIDKLKSLAGTIPTAQIASEIGRPTSGVIMKAFELKLSLKLKPNQARSPANDPGPAGMDLTI</sequence>
<reference evidence="2 3" key="1">
    <citation type="submission" date="2016-10" db="EMBL/GenBank/DDBJ databases">
        <authorList>
            <person name="de Groot N.N."/>
        </authorList>
    </citation>
    <scope>NUCLEOTIDE SEQUENCE [LARGE SCALE GENOMIC DNA]</scope>
    <source>
        <strain evidence="2 3">GAS522</strain>
    </source>
</reference>
<dbReference type="Proteomes" id="UP000183208">
    <property type="component" value="Unassembled WGS sequence"/>
</dbReference>
<dbReference type="AlphaFoldDB" id="A0A1M6TY78"/>
<protein>
    <recommendedName>
        <fullName evidence="4">GcrA cell cycle regulator</fullName>
    </recommendedName>
</protein>